<reference evidence="1" key="1">
    <citation type="submission" date="2020-08" db="EMBL/GenBank/DDBJ databases">
        <title>Multicomponent nature underlies the extraordinary mechanical properties of spider dragline silk.</title>
        <authorList>
            <person name="Kono N."/>
            <person name="Nakamura H."/>
            <person name="Mori M."/>
            <person name="Yoshida Y."/>
            <person name="Ohtoshi R."/>
            <person name="Malay A.D."/>
            <person name="Moran D.A.P."/>
            <person name="Tomita M."/>
            <person name="Numata K."/>
            <person name="Arakawa K."/>
        </authorList>
    </citation>
    <scope>NUCLEOTIDE SEQUENCE</scope>
</reference>
<gene>
    <name evidence="1" type="ORF">NPIL_129381</name>
</gene>
<accession>A0A8X6P0P9</accession>
<dbReference type="AlphaFoldDB" id="A0A8X6P0P9"/>
<sequence>MKQNATSLPCKIGIKQRSGLHNSNVNRDLMILLSQHMVACTFQSPSNWQDQPVASSYGARLEVQILTVPVAWNCKAAELPMEPSLQNLSGVVWIWRIRLVRLELKKSALRKTRSFTGRDERHDPIYFRIRV</sequence>
<proteinExistence type="predicted"/>
<comment type="caution">
    <text evidence="1">The sequence shown here is derived from an EMBL/GenBank/DDBJ whole genome shotgun (WGS) entry which is preliminary data.</text>
</comment>
<organism evidence="1 2">
    <name type="scientific">Nephila pilipes</name>
    <name type="common">Giant wood spider</name>
    <name type="synonym">Nephila maculata</name>
    <dbReference type="NCBI Taxonomy" id="299642"/>
    <lineage>
        <taxon>Eukaryota</taxon>
        <taxon>Metazoa</taxon>
        <taxon>Ecdysozoa</taxon>
        <taxon>Arthropoda</taxon>
        <taxon>Chelicerata</taxon>
        <taxon>Arachnida</taxon>
        <taxon>Araneae</taxon>
        <taxon>Araneomorphae</taxon>
        <taxon>Entelegynae</taxon>
        <taxon>Araneoidea</taxon>
        <taxon>Nephilidae</taxon>
        <taxon>Nephila</taxon>
    </lineage>
</organism>
<evidence type="ECO:0000313" key="2">
    <source>
        <dbReference type="Proteomes" id="UP000887013"/>
    </source>
</evidence>
<dbReference type="Proteomes" id="UP000887013">
    <property type="component" value="Unassembled WGS sequence"/>
</dbReference>
<keyword evidence="2" id="KW-1185">Reference proteome</keyword>
<name>A0A8X6P0P9_NEPPI</name>
<protein>
    <submittedName>
        <fullName evidence="1">Uncharacterized protein</fullName>
    </submittedName>
</protein>
<evidence type="ECO:0000313" key="1">
    <source>
        <dbReference type="EMBL" id="GFT41082.1"/>
    </source>
</evidence>
<dbReference type="EMBL" id="BMAW01014891">
    <property type="protein sequence ID" value="GFT41082.1"/>
    <property type="molecule type" value="Genomic_DNA"/>
</dbReference>